<evidence type="ECO:0000313" key="3">
    <source>
        <dbReference type="Proteomes" id="UP000033491"/>
    </source>
</evidence>
<dbReference type="EMBL" id="JZCR01000025">
    <property type="protein sequence ID" value="KJW11618.1"/>
    <property type="molecule type" value="Genomic_DNA"/>
</dbReference>
<dbReference type="Proteomes" id="UP000033491">
    <property type="component" value="Unassembled WGS sequence"/>
</dbReference>
<evidence type="ECO:0000256" key="1">
    <source>
        <dbReference type="SAM" id="Coils"/>
    </source>
</evidence>
<dbReference type="AlphaFoldDB" id="A0A0F3RNN9"/>
<dbReference type="OrthoDB" id="2313237at2"/>
<accession>A0A0F3RNN9</accession>
<keyword evidence="1" id="KW-0175">Coiled coil</keyword>
<dbReference type="STRING" id="216463.VC81_12495"/>
<name>A0A0F3RNN9_9LACO</name>
<comment type="caution">
    <text evidence="2">The sequence shown here is derived from an EMBL/GenBank/DDBJ whole genome shotgun (WGS) entry which is preliminary data.</text>
</comment>
<dbReference type="PATRIC" id="fig|216463.3.peg.1756"/>
<organism evidence="2 3">
    <name type="scientific">Levilactobacillus spicheri</name>
    <dbReference type="NCBI Taxonomy" id="216463"/>
    <lineage>
        <taxon>Bacteria</taxon>
        <taxon>Bacillati</taxon>
        <taxon>Bacillota</taxon>
        <taxon>Bacilli</taxon>
        <taxon>Lactobacillales</taxon>
        <taxon>Lactobacillaceae</taxon>
        <taxon>Levilactobacillus</taxon>
    </lineage>
</organism>
<dbReference type="RefSeq" id="WP_045808397.1">
    <property type="nucleotide sequence ID" value="NZ_JZCR01000025.1"/>
</dbReference>
<gene>
    <name evidence="2" type="ORF">VC81_12495</name>
</gene>
<proteinExistence type="predicted"/>
<evidence type="ECO:0000313" key="2">
    <source>
        <dbReference type="EMBL" id="KJW11618.1"/>
    </source>
</evidence>
<reference evidence="2 3" key="1">
    <citation type="submission" date="2015-03" db="EMBL/GenBank/DDBJ databases">
        <authorList>
            <person name="Zheng J."/>
            <person name="Ganezle M."/>
        </authorList>
    </citation>
    <scope>NUCLEOTIDE SEQUENCE [LARGE SCALE GENOMIC DNA]</scope>
    <source>
        <strain evidence="2 3">LP38</strain>
    </source>
</reference>
<sequence length="74" mass="8450">MNRQSCQLISTLHEAQVALNGTLVQLDYLQELIGRIRMTDNQRQAIEQQIHRLKVNNTGVKNSLAIMPKLGHTR</sequence>
<protein>
    <submittedName>
        <fullName evidence="2">Uncharacterized protein</fullName>
    </submittedName>
</protein>
<feature type="coiled-coil region" evidence="1">
    <location>
        <begin position="29"/>
        <end position="56"/>
    </location>
</feature>